<evidence type="ECO:0000256" key="1">
    <source>
        <dbReference type="ARBA" id="ARBA00005420"/>
    </source>
</evidence>
<dbReference type="PANTHER" id="PTHR22753">
    <property type="entry name" value="TRANSMEMBRANE PROTEIN 68"/>
    <property type="match status" value="1"/>
</dbReference>
<comment type="similarity">
    <text evidence="1">Belongs to the diacylglycerol acyltransferase family.</text>
</comment>
<evidence type="ECO:0000256" key="2">
    <source>
        <dbReference type="ARBA" id="ARBA00022679"/>
    </source>
</evidence>
<name>A0AAN7MHG1_TRANT</name>
<protein>
    <recommendedName>
        <fullName evidence="6">Acyltransferase</fullName>
    </recommendedName>
</protein>
<organism evidence="4 5">
    <name type="scientific">Trapa natans</name>
    <name type="common">Water chestnut</name>
    <dbReference type="NCBI Taxonomy" id="22666"/>
    <lineage>
        <taxon>Eukaryota</taxon>
        <taxon>Viridiplantae</taxon>
        <taxon>Streptophyta</taxon>
        <taxon>Embryophyta</taxon>
        <taxon>Tracheophyta</taxon>
        <taxon>Spermatophyta</taxon>
        <taxon>Magnoliopsida</taxon>
        <taxon>eudicotyledons</taxon>
        <taxon>Gunneridae</taxon>
        <taxon>Pentapetalae</taxon>
        <taxon>rosids</taxon>
        <taxon>malvids</taxon>
        <taxon>Myrtales</taxon>
        <taxon>Lythraceae</taxon>
        <taxon>Trapa</taxon>
    </lineage>
</organism>
<gene>
    <name evidence="4" type="ORF">SAY86_024452</name>
</gene>
<comment type="caution">
    <text evidence="4">The sequence shown here is derived from an EMBL/GenBank/DDBJ whole genome shotgun (WGS) entry which is preliminary data.</text>
</comment>
<reference evidence="4 5" key="1">
    <citation type="journal article" date="2023" name="Hortic Res">
        <title>Pangenome of water caltrop reveals structural variations and asymmetric subgenome divergence after allopolyploidization.</title>
        <authorList>
            <person name="Zhang X."/>
            <person name="Chen Y."/>
            <person name="Wang L."/>
            <person name="Yuan Y."/>
            <person name="Fang M."/>
            <person name="Shi L."/>
            <person name="Lu R."/>
            <person name="Comes H.P."/>
            <person name="Ma Y."/>
            <person name="Chen Y."/>
            <person name="Huang G."/>
            <person name="Zhou Y."/>
            <person name="Zheng Z."/>
            <person name="Qiu Y."/>
        </authorList>
    </citation>
    <scope>NUCLEOTIDE SEQUENCE [LARGE SCALE GENOMIC DNA]</scope>
    <source>
        <strain evidence="4">F231</strain>
    </source>
</reference>
<dbReference type="GO" id="GO:0016020">
    <property type="term" value="C:membrane"/>
    <property type="evidence" value="ECO:0007669"/>
    <property type="project" value="TreeGrafter"/>
</dbReference>
<dbReference type="InterPro" id="IPR007130">
    <property type="entry name" value="DAGAT"/>
</dbReference>
<dbReference type="Pfam" id="PF03982">
    <property type="entry name" value="DAGAT"/>
    <property type="match status" value="1"/>
</dbReference>
<dbReference type="GO" id="GO:0004144">
    <property type="term" value="F:diacylglycerol O-acyltransferase activity"/>
    <property type="evidence" value="ECO:0007669"/>
    <property type="project" value="UniProtKB-ARBA"/>
</dbReference>
<keyword evidence="2" id="KW-0808">Transferase</keyword>
<dbReference type="PANTHER" id="PTHR22753:SF14">
    <property type="entry name" value="MONOACYLGLYCEROL_DIACYLGLYCEROL O-ACYLTRANSFERASE"/>
    <property type="match status" value="1"/>
</dbReference>
<dbReference type="Proteomes" id="UP001346149">
    <property type="component" value="Unassembled WGS sequence"/>
</dbReference>
<keyword evidence="5" id="KW-1185">Reference proteome</keyword>
<sequence length="229" mass="26216">MAHPALFIGEIENPTSEFSIPDWMKVFGAVPVTGSNLYKLLSSNSHVLLYPGGAREALHYKGEEYKCIWPDQPEFVRMAARFGATIVPFGAVGEDDMAEYVLDYNDMMKIPSLNDFVQEWGQNTQRVREKGTGEVANEQVFISGILPKIPGWIYYLFGKPIQTHGRGDHILKDREKAVELYLQIKSEVEHSMAYLLKKREEDPYRSIFNRVVYQVFHSPLRDIPGFKPD</sequence>
<keyword evidence="3" id="KW-0012">Acyltransferase</keyword>
<evidence type="ECO:0000256" key="3">
    <source>
        <dbReference type="ARBA" id="ARBA00023315"/>
    </source>
</evidence>
<dbReference type="GO" id="GO:0019432">
    <property type="term" value="P:triglyceride biosynthetic process"/>
    <property type="evidence" value="ECO:0007669"/>
    <property type="project" value="UniProtKB-ARBA"/>
</dbReference>
<evidence type="ECO:0000313" key="5">
    <source>
        <dbReference type="Proteomes" id="UP001346149"/>
    </source>
</evidence>
<evidence type="ECO:0000313" key="4">
    <source>
        <dbReference type="EMBL" id="KAK4799087.1"/>
    </source>
</evidence>
<proteinExistence type="inferred from homology"/>
<evidence type="ECO:0008006" key="6">
    <source>
        <dbReference type="Google" id="ProtNLM"/>
    </source>
</evidence>
<dbReference type="AlphaFoldDB" id="A0AAN7MHG1"/>
<dbReference type="EMBL" id="JAXQNO010000004">
    <property type="protein sequence ID" value="KAK4799087.1"/>
    <property type="molecule type" value="Genomic_DNA"/>
</dbReference>
<accession>A0AAN7MHG1</accession>